<evidence type="ECO:0000256" key="7">
    <source>
        <dbReference type="ARBA" id="ARBA00023237"/>
    </source>
</evidence>
<comment type="subcellular location">
    <subcellularLocation>
        <location evidence="1">Cell envelope</location>
    </subcellularLocation>
    <subcellularLocation>
        <location evidence="2">Cell outer membrane</location>
    </subcellularLocation>
    <subcellularLocation>
        <location evidence="3">Secreted</location>
    </subcellularLocation>
</comment>
<keyword evidence="7" id="KW-0998">Cell outer membrane</keyword>
<dbReference type="Pfam" id="PF02415">
    <property type="entry name" value="Chlam_PMP"/>
    <property type="match status" value="6"/>
</dbReference>
<feature type="non-terminal residue" evidence="8">
    <location>
        <position position="1255"/>
    </location>
</feature>
<evidence type="ECO:0000313" key="8">
    <source>
        <dbReference type="EMBL" id="HCO25756.1"/>
    </source>
</evidence>
<dbReference type="NCBIfam" id="TIGR01376">
    <property type="entry name" value="POMP_repeat"/>
    <property type="match status" value="2"/>
</dbReference>
<dbReference type="PANTHER" id="PTHR11319">
    <property type="entry name" value="G PROTEIN-COUPLED RECEPTOR-RELATED"/>
    <property type="match status" value="1"/>
</dbReference>
<keyword evidence="5" id="KW-0732">Signal</keyword>
<evidence type="ECO:0000256" key="4">
    <source>
        <dbReference type="ARBA" id="ARBA00022525"/>
    </source>
</evidence>
<comment type="caution">
    <text evidence="8">The sequence shown here is derived from an EMBL/GenBank/DDBJ whole genome shotgun (WGS) entry which is preliminary data.</text>
</comment>
<evidence type="ECO:0000256" key="3">
    <source>
        <dbReference type="ARBA" id="ARBA00004613"/>
    </source>
</evidence>
<keyword evidence="6" id="KW-0472">Membrane</keyword>
<dbReference type="NCBIfam" id="NF041518">
    <property type="entry name" value="choice_anch_Q"/>
    <property type="match status" value="1"/>
</dbReference>
<dbReference type="InterPro" id="IPR003368">
    <property type="entry name" value="POMP_repeat"/>
</dbReference>
<evidence type="ECO:0000256" key="1">
    <source>
        <dbReference type="ARBA" id="ARBA00004196"/>
    </source>
</evidence>
<reference evidence="8 9" key="1">
    <citation type="journal article" date="2018" name="Nat. Biotechnol.">
        <title>A standardized bacterial taxonomy based on genome phylogeny substantially revises the tree of life.</title>
        <authorList>
            <person name="Parks D.H."/>
            <person name="Chuvochina M."/>
            <person name="Waite D.W."/>
            <person name="Rinke C."/>
            <person name="Skarshewski A."/>
            <person name="Chaumeil P.A."/>
            <person name="Hugenholtz P."/>
        </authorList>
    </citation>
    <scope>NUCLEOTIDE SEQUENCE [LARGE SCALE GENOMIC DNA]</scope>
    <source>
        <strain evidence="8">UBA9375</strain>
    </source>
</reference>
<dbReference type="AlphaFoldDB" id="A0A3D3RAW9"/>
<gene>
    <name evidence="8" type="ORF">DIT97_23050</name>
</gene>
<evidence type="ECO:0000256" key="2">
    <source>
        <dbReference type="ARBA" id="ARBA00004442"/>
    </source>
</evidence>
<proteinExistence type="predicted"/>
<dbReference type="SUPFAM" id="SSF51126">
    <property type="entry name" value="Pectin lyase-like"/>
    <property type="match status" value="4"/>
</dbReference>
<name>A0A3D3RAW9_9PLAN</name>
<dbReference type="InterPro" id="IPR006626">
    <property type="entry name" value="PbH1"/>
</dbReference>
<sequence>MSLHGRCPIVTASRFTAGYFFMFPFHWLTTLQQQYRSRFRQGARFRQHRSRHACTPCIARATPRHAVELLEDRMLLTAFTVVNTDDSGAGSLRDAIEQANANAGADTISFDAALAGQSILLNNQLRIRDDLTIIGLGSDQLTIDANHNSRIFDVYDGTHRANLHVSISGLTLANGDGFVLPDLENTTPSVGLGGSITYHNSTTGGAIFNYEHLTVSDLVFQDNRARQGGAIFTESGAGATMSVENSVFLRNQASDGGAIYGRSPLTVIDSSFVENQSTNNGGAIYAYTLTVSGSSFTENSAQKSGGAIYHLTGEFQVSDSTFDGNVAGQYGGGIYHSYRQVWNWGGTTIPDRPDAGLRQSVVYLNPTEITNCEFIENSAANGGGIYSVEYIAQQNPAIDSSADPNQIVNTSSSFEFENSFDPQVILRDCSFTGNTAELGGGIFNRSGEMQIILSSFRENSVTGSGGGLCNSGSLKIERSSFAENSANAGGGLLNSGNLLIEANTISGNHADYGGGVYILAGQLALQNSTISGNRAGFIGGGIYSGPNVVHETGVADYLVQDIAEARFNPLYAVDYNSSNSVLSTIEFASSVVPNSLDMDRSTIAITNSTITGNSANSEGGGIYGFSSITNSIVAGNTAQISPQITGAFSENSNIIQDSIQGLLDPVLRDNGGPTKTHALLFGSAAINAGDNAAAEAADLTHDQRGSEFGRIFDDTVDIGAYELHSMSFVVDTNSDIDDGDYSLGQLSLRESIKLANMFSTHDTITFAASLAGQTIILNSELLISDDLTITGLGAEQLTISGNHNSRIFNIDDGDKNTTITVEISGLTLTEGYAENGGAILNNEILSITESTVSASEAILNGGGIYQAAGLLTIADTLFADNRANQDGGGLYNSTQDLEISGGTFLRNVADRNGGGVYTLQGVSSYALHEPSHLSEGISLAYFFPSYDYEYNSVTITDSSFIENSATSGGGVYGGYTGGPLIIDFLSGCDVIIPSVVSQATTSGHSNSEFLLVDIIFMGNTAEYGGAISNSAGLLNLKNSSIQNNSASYAGGGIYNHGRLIIEENTISENTARVGGGIKNSSGNMTIKNSTLSNNTATQYGGGISNLGSLSIINSTLSGNRSGNFGGGVFQYSGGSFVLLPQISLINSEDPSEITSPTNLIDQTLSVFIYPLFATSSSLNIINSTITGNSAEQSGGGIASPPGYNYNTTATITNSIVAGNTAAAFAQVDGPFVYNSNIIQDSIEGLLDPVLRDNGG</sequence>
<evidence type="ECO:0008006" key="10">
    <source>
        <dbReference type="Google" id="ProtNLM"/>
    </source>
</evidence>
<dbReference type="EMBL" id="DQAY01000136">
    <property type="protein sequence ID" value="HCO25756.1"/>
    <property type="molecule type" value="Genomic_DNA"/>
</dbReference>
<protein>
    <recommendedName>
        <fullName evidence="10">Right handed beta helix domain-containing protein</fullName>
    </recommendedName>
</protein>
<dbReference type="SMART" id="SM00710">
    <property type="entry name" value="PbH1"/>
    <property type="match status" value="11"/>
</dbReference>
<dbReference type="InterPro" id="IPR011050">
    <property type="entry name" value="Pectin_lyase_fold/virulence"/>
</dbReference>
<evidence type="ECO:0000256" key="5">
    <source>
        <dbReference type="ARBA" id="ARBA00022729"/>
    </source>
</evidence>
<dbReference type="Proteomes" id="UP000263642">
    <property type="component" value="Unassembled WGS sequence"/>
</dbReference>
<keyword evidence="4" id="KW-0964">Secreted</keyword>
<dbReference type="PANTHER" id="PTHR11319:SF35">
    <property type="entry name" value="OUTER MEMBRANE PROTEIN PMPC-RELATED"/>
    <property type="match status" value="1"/>
</dbReference>
<evidence type="ECO:0000256" key="6">
    <source>
        <dbReference type="ARBA" id="ARBA00023136"/>
    </source>
</evidence>
<dbReference type="GO" id="GO:0005576">
    <property type="term" value="C:extracellular region"/>
    <property type="evidence" value="ECO:0007669"/>
    <property type="project" value="UniProtKB-SubCell"/>
</dbReference>
<evidence type="ECO:0000313" key="9">
    <source>
        <dbReference type="Proteomes" id="UP000263642"/>
    </source>
</evidence>
<organism evidence="8 9">
    <name type="scientific">Gimesia maris</name>
    <dbReference type="NCBI Taxonomy" id="122"/>
    <lineage>
        <taxon>Bacteria</taxon>
        <taxon>Pseudomonadati</taxon>
        <taxon>Planctomycetota</taxon>
        <taxon>Planctomycetia</taxon>
        <taxon>Planctomycetales</taxon>
        <taxon>Planctomycetaceae</taxon>
        <taxon>Gimesia</taxon>
    </lineage>
</organism>
<dbReference type="GO" id="GO:0009279">
    <property type="term" value="C:cell outer membrane"/>
    <property type="evidence" value="ECO:0007669"/>
    <property type="project" value="UniProtKB-SubCell"/>
</dbReference>
<accession>A0A3D3RAW9</accession>
<dbReference type="InterPro" id="IPR059226">
    <property type="entry name" value="Choice_anch_Q_dom"/>
</dbReference>